<accession>A0A8C1P863</accession>
<feature type="domain" description="Ig-like" evidence="1">
    <location>
        <begin position="12"/>
        <end position="116"/>
    </location>
</feature>
<dbReference type="CDD" id="cd00098">
    <property type="entry name" value="IgC1"/>
    <property type="match status" value="1"/>
</dbReference>
<dbReference type="PROSITE" id="PS50835">
    <property type="entry name" value="IG_LIKE"/>
    <property type="match status" value="2"/>
</dbReference>
<dbReference type="InterPro" id="IPR013106">
    <property type="entry name" value="Ig_V-set"/>
</dbReference>
<dbReference type="CDD" id="cd00099">
    <property type="entry name" value="IgV"/>
    <property type="match status" value="1"/>
</dbReference>
<dbReference type="Gene3D" id="2.60.40.10">
    <property type="entry name" value="Immunoglobulins"/>
    <property type="match status" value="2"/>
</dbReference>
<dbReference type="InterPro" id="IPR013783">
    <property type="entry name" value="Ig-like_fold"/>
</dbReference>
<protein>
    <recommendedName>
        <fullName evidence="1">Ig-like domain-containing protein</fullName>
    </recommendedName>
</protein>
<dbReference type="Pfam" id="PF07686">
    <property type="entry name" value="V-set"/>
    <property type="match status" value="1"/>
</dbReference>
<name>A0A8C1P863_CYPCA</name>
<dbReference type="InterPro" id="IPR003599">
    <property type="entry name" value="Ig_sub"/>
</dbReference>
<feature type="domain" description="Ig-like" evidence="1">
    <location>
        <begin position="130"/>
        <end position="223"/>
    </location>
</feature>
<sequence>MQFYLIWTTSLPESIMKLITTHSFFLTQSPVLTHVSVGGSVELRCIFEHTIIYCYISAAWEKLNLRTGKLTTVKTSNENNVRQHDRKTCVLTLNSVTKKDSGKYFCMSQFNQMAVIGNGSRVIVSDHSEPELSILHSLQEPDSASVSLQCLVTGLVPSQVRVFWRIGQNELSGWTESGWTDDTDSATEFTRAHLSVPAEEWDEADEIQCFAEYNGKNISKTLTRRGA</sequence>
<dbReference type="Ensembl" id="ENSCCRT00010115277.1">
    <property type="protein sequence ID" value="ENSCCRP00010103745.1"/>
    <property type="gene ID" value="ENSCCRG00010045701.1"/>
</dbReference>
<evidence type="ECO:0000313" key="3">
    <source>
        <dbReference type="Proteomes" id="UP000694427"/>
    </source>
</evidence>
<dbReference type="InterPro" id="IPR007110">
    <property type="entry name" value="Ig-like_dom"/>
</dbReference>
<reference evidence="2" key="1">
    <citation type="submission" date="2025-08" db="UniProtKB">
        <authorList>
            <consortium name="Ensembl"/>
        </authorList>
    </citation>
    <scope>IDENTIFICATION</scope>
</reference>
<dbReference type="Proteomes" id="UP000694427">
    <property type="component" value="Unplaced"/>
</dbReference>
<dbReference type="AlphaFoldDB" id="A0A8C1P863"/>
<proteinExistence type="predicted"/>
<reference evidence="2" key="2">
    <citation type="submission" date="2025-09" db="UniProtKB">
        <authorList>
            <consortium name="Ensembl"/>
        </authorList>
    </citation>
    <scope>IDENTIFICATION</scope>
</reference>
<organism evidence="2 3">
    <name type="scientific">Cyprinus carpio</name>
    <name type="common">Common carp</name>
    <dbReference type="NCBI Taxonomy" id="7962"/>
    <lineage>
        <taxon>Eukaryota</taxon>
        <taxon>Metazoa</taxon>
        <taxon>Chordata</taxon>
        <taxon>Craniata</taxon>
        <taxon>Vertebrata</taxon>
        <taxon>Euteleostomi</taxon>
        <taxon>Actinopterygii</taxon>
        <taxon>Neopterygii</taxon>
        <taxon>Teleostei</taxon>
        <taxon>Ostariophysi</taxon>
        <taxon>Cypriniformes</taxon>
        <taxon>Cyprinidae</taxon>
        <taxon>Cyprininae</taxon>
        <taxon>Cyprinus</taxon>
    </lineage>
</organism>
<keyword evidence="3" id="KW-1185">Reference proteome</keyword>
<dbReference type="InterPro" id="IPR003597">
    <property type="entry name" value="Ig_C1-set"/>
</dbReference>
<evidence type="ECO:0000313" key="2">
    <source>
        <dbReference type="Ensembl" id="ENSCCRP00010103745.1"/>
    </source>
</evidence>
<evidence type="ECO:0000259" key="1">
    <source>
        <dbReference type="PROSITE" id="PS50835"/>
    </source>
</evidence>
<dbReference type="SMART" id="SM00409">
    <property type="entry name" value="IG"/>
    <property type="match status" value="2"/>
</dbReference>
<dbReference type="InterPro" id="IPR036179">
    <property type="entry name" value="Ig-like_dom_sf"/>
</dbReference>
<dbReference type="SUPFAM" id="SSF48726">
    <property type="entry name" value="Immunoglobulin"/>
    <property type="match status" value="2"/>
</dbReference>
<dbReference type="Pfam" id="PF07654">
    <property type="entry name" value="C1-set"/>
    <property type="match status" value="1"/>
</dbReference>